<gene>
    <name evidence="1" type="ORF">MLD63_06220</name>
</gene>
<dbReference type="RefSeq" id="WP_255329020.1">
    <property type="nucleotide sequence ID" value="NZ_JAKZEU010000002.1"/>
</dbReference>
<reference evidence="1 2" key="1">
    <citation type="submission" date="2022-03" db="EMBL/GenBank/DDBJ databases">
        <authorList>
            <person name="He Y."/>
        </authorList>
    </citation>
    <scope>NUCLEOTIDE SEQUENCE [LARGE SCALE GENOMIC DNA]</scope>
    <source>
        <strain evidence="1 2">TK19116</strain>
    </source>
</reference>
<dbReference type="InterPro" id="IPR058532">
    <property type="entry name" value="YjbR/MT2646/Rv2570-like"/>
</dbReference>
<organism evidence="1 2">
    <name type="scientific">Paracoccus albicereus</name>
    <dbReference type="NCBI Taxonomy" id="2922394"/>
    <lineage>
        <taxon>Bacteria</taxon>
        <taxon>Pseudomonadati</taxon>
        <taxon>Pseudomonadota</taxon>
        <taxon>Alphaproteobacteria</taxon>
        <taxon>Rhodobacterales</taxon>
        <taxon>Paracoccaceae</taxon>
        <taxon>Paracoccus</taxon>
    </lineage>
</organism>
<dbReference type="Gene3D" id="3.90.1150.30">
    <property type="match status" value="1"/>
</dbReference>
<sequence>MTRKIVHDTCSALPGAEWSDPWGGGHDCWKVGGKIFAVTGSVNAAVAVKTEGIDQAEMLIAAGPARRASYFHRSWVELPLDTPADELQHRIRASYGLIRATLPKKVQAALDPV</sequence>
<comment type="caution">
    <text evidence="1">The sequence shown here is derived from an EMBL/GenBank/DDBJ whole genome shotgun (WGS) entry which is preliminary data.</text>
</comment>
<keyword evidence="1" id="KW-0238">DNA-binding</keyword>
<evidence type="ECO:0000313" key="2">
    <source>
        <dbReference type="Proteomes" id="UP001203945"/>
    </source>
</evidence>
<proteinExistence type="predicted"/>
<dbReference type="Proteomes" id="UP001203945">
    <property type="component" value="Unassembled WGS sequence"/>
</dbReference>
<name>A0ABT1MP00_9RHOB</name>
<dbReference type="EMBL" id="JAKZEU010000002">
    <property type="protein sequence ID" value="MCQ0970020.1"/>
    <property type="molecule type" value="Genomic_DNA"/>
</dbReference>
<keyword evidence="2" id="KW-1185">Reference proteome</keyword>
<dbReference type="InterPro" id="IPR038056">
    <property type="entry name" value="YjbR-like_sf"/>
</dbReference>
<dbReference type="Pfam" id="PF04237">
    <property type="entry name" value="YjbR"/>
    <property type="match status" value="1"/>
</dbReference>
<dbReference type="GO" id="GO:0003677">
    <property type="term" value="F:DNA binding"/>
    <property type="evidence" value="ECO:0007669"/>
    <property type="project" value="UniProtKB-KW"/>
</dbReference>
<evidence type="ECO:0000313" key="1">
    <source>
        <dbReference type="EMBL" id="MCQ0970020.1"/>
    </source>
</evidence>
<dbReference type="SUPFAM" id="SSF142906">
    <property type="entry name" value="YjbR-like"/>
    <property type="match status" value="1"/>
</dbReference>
<protein>
    <submittedName>
        <fullName evidence="1">MmcQ/YjbR family DNA-binding protein</fullName>
    </submittedName>
</protein>
<accession>A0ABT1MP00</accession>